<accession>A0A225WJQ9</accession>
<evidence type="ECO:0000313" key="2">
    <source>
        <dbReference type="EMBL" id="OWZ17488.1"/>
    </source>
</evidence>
<keyword evidence="3" id="KW-1185">Reference proteome</keyword>
<feature type="domain" description="Reverse transcriptase/retrotransposon-derived protein RNase H-like" evidence="1">
    <location>
        <begin position="62"/>
        <end position="139"/>
    </location>
</feature>
<dbReference type="Pfam" id="PF17919">
    <property type="entry name" value="RT_RNaseH_2"/>
    <property type="match status" value="1"/>
</dbReference>
<dbReference type="Proteomes" id="UP000198211">
    <property type="component" value="Unassembled WGS sequence"/>
</dbReference>
<gene>
    <name evidence="2" type="ORF">PHMEG_0008562</name>
</gene>
<name>A0A225WJQ9_9STRA</name>
<dbReference type="EMBL" id="NBNE01000746">
    <property type="protein sequence ID" value="OWZ17488.1"/>
    <property type="molecule type" value="Genomic_DNA"/>
</dbReference>
<dbReference type="PANTHER" id="PTHR33064">
    <property type="entry name" value="POL PROTEIN"/>
    <property type="match status" value="1"/>
</dbReference>
<comment type="caution">
    <text evidence="2">The sequence shown here is derived from an EMBL/GenBank/DDBJ whole genome shotgun (WGS) entry which is preliminary data.</text>
</comment>
<dbReference type="InterPro" id="IPR041577">
    <property type="entry name" value="RT_RNaseH_2"/>
</dbReference>
<dbReference type="InterPro" id="IPR043502">
    <property type="entry name" value="DNA/RNA_pol_sf"/>
</dbReference>
<reference evidence="3" key="1">
    <citation type="submission" date="2017-03" db="EMBL/GenBank/DDBJ databases">
        <title>Phytopthora megakarya and P. palmivora, two closely related causual agents of cacao black pod achieved similar genome size and gene model numbers by different mechanisms.</title>
        <authorList>
            <person name="Ali S."/>
            <person name="Shao J."/>
            <person name="Larry D.J."/>
            <person name="Kronmiller B."/>
            <person name="Shen D."/>
            <person name="Strem M.D."/>
            <person name="Melnick R.L."/>
            <person name="Guiltinan M.J."/>
            <person name="Tyler B.M."/>
            <person name="Meinhardt L.W."/>
            <person name="Bailey B.A."/>
        </authorList>
    </citation>
    <scope>NUCLEOTIDE SEQUENCE [LARGE SCALE GENOMIC DNA]</scope>
    <source>
        <strain evidence="3">zdho120</strain>
    </source>
</reference>
<evidence type="ECO:0000259" key="1">
    <source>
        <dbReference type="Pfam" id="PF17919"/>
    </source>
</evidence>
<dbReference type="PANTHER" id="PTHR33064:SF37">
    <property type="entry name" value="RIBONUCLEASE H"/>
    <property type="match status" value="1"/>
</dbReference>
<proteinExistence type="predicted"/>
<dbReference type="AlphaFoldDB" id="A0A225WJQ9"/>
<dbReference type="SUPFAM" id="SSF56672">
    <property type="entry name" value="DNA/RNA polymerases"/>
    <property type="match status" value="1"/>
</dbReference>
<dbReference type="InterPro" id="IPR051320">
    <property type="entry name" value="Viral_Replic_Matur_Polypro"/>
</dbReference>
<sequence length="226" mass="25495">MPIPTSVPSSNLRLTSSVTRSLLMVRTWTLTRPEPSLSGKKLFATLVLPLSSLVKKDVVGVWDERQRQDFNVIKLGFLHTLVLRLSDFGKLFVVTIDVNRACIGGFLSQLHNGNDLPVAFFSKKLRPHELNHKKETYAINRHSPVSVITSMESRYDVYTDNSACKCFFFRIHACVVALLAGWTFRVFSVHAASSPRSTERCCRCVITPPEDASILKKETEYSEFEA</sequence>
<protein>
    <submittedName>
        <fullName evidence="2">Polyprotein</fullName>
    </submittedName>
</protein>
<evidence type="ECO:0000313" key="3">
    <source>
        <dbReference type="Proteomes" id="UP000198211"/>
    </source>
</evidence>
<organism evidence="2 3">
    <name type="scientific">Phytophthora megakarya</name>
    <dbReference type="NCBI Taxonomy" id="4795"/>
    <lineage>
        <taxon>Eukaryota</taxon>
        <taxon>Sar</taxon>
        <taxon>Stramenopiles</taxon>
        <taxon>Oomycota</taxon>
        <taxon>Peronosporomycetes</taxon>
        <taxon>Peronosporales</taxon>
        <taxon>Peronosporaceae</taxon>
        <taxon>Phytophthora</taxon>
    </lineage>
</organism>
<dbReference type="Gene3D" id="3.10.20.370">
    <property type="match status" value="1"/>
</dbReference>